<reference evidence="6 7" key="1">
    <citation type="submission" date="2019-11" db="EMBL/GenBank/DDBJ databases">
        <title>Pseudooceanicola pacifica sp. nov., isolated from deep-sea sediment of the Pacific Ocean.</title>
        <authorList>
            <person name="Lyu L."/>
        </authorList>
    </citation>
    <scope>NUCLEOTIDE SEQUENCE [LARGE SCALE GENOMIC DNA]</scope>
    <source>
        <strain evidence="6 7">216_PA32_1</strain>
    </source>
</reference>
<dbReference type="RefSeq" id="WP_160382586.1">
    <property type="nucleotide sequence ID" value="NZ_WNXQ01000004.1"/>
</dbReference>
<feature type="signal peptide" evidence="4">
    <location>
        <begin position="1"/>
        <end position="23"/>
    </location>
</feature>
<comment type="similarity">
    <text evidence="2">Belongs to the bacterial solute-binding protein 2 family.</text>
</comment>
<dbReference type="CDD" id="cd19998">
    <property type="entry name" value="PBP1_ABC_sugar_binding-like"/>
    <property type="match status" value="1"/>
</dbReference>
<dbReference type="InterPro" id="IPR025997">
    <property type="entry name" value="SBP_2_dom"/>
</dbReference>
<organism evidence="6 7">
    <name type="scientific">Pseudooceanicola pacificus</name>
    <dbReference type="NCBI Taxonomy" id="2676438"/>
    <lineage>
        <taxon>Bacteria</taxon>
        <taxon>Pseudomonadati</taxon>
        <taxon>Pseudomonadota</taxon>
        <taxon>Alphaproteobacteria</taxon>
        <taxon>Rhodobacterales</taxon>
        <taxon>Paracoccaceae</taxon>
        <taxon>Pseudooceanicola</taxon>
    </lineage>
</organism>
<dbReference type="SUPFAM" id="SSF53822">
    <property type="entry name" value="Periplasmic binding protein-like I"/>
    <property type="match status" value="1"/>
</dbReference>
<dbReference type="EMBL" id="WNXQ01000004">
    <property type="protein sequence ID" value="MWB78328.1"/>
    <property type="molecule type" value="Genomic_DNA"/>
</dbReference>
<evidence type="ECO:0000256" key="4">
    <source>
        <dbReference type="SAM" id="SignalP"/>
    </source>
</evidence>
<protein>
    <submittedName>
        <fullName evidence="6">Substrate-binding domain-containing protein</fullName>
    </submittedName>
</protein>
<comment type="subcellular location">
    <subcellularLocation>
        <location evidence="1">Cell envelope</location>
    </subcellularLocation>
</comment>
<dbReference type="PANTHER" id="PTHR46847:SF1">
    <property type="entry name" value="D-ALLOSE-BINDING PERIPLASMIC PROTEIN-RELATED"/>
    <property type="match status" value="1"/>
</dbReference>
<gene>
    <name evidence="6" type="ORF">GLS40_09850</name>
</gene>
<evidence type="ECO:0000259" key="5">
    <source>
        <dbReference type="Pfam" id="PF13407"/>
    </source>
</evidence>
<keyword evidence="3 4" id="KW-0732">Signal</keyword>
<accession>A0A844WBR7</accession>
<proteinExistence type="inferred from homology"/>
<dbReference type="Proteomes" id="UP000443843">
    <property type="component" value="Unassembled WGS sequence"/>
</dbReference>
<name>A0A844WBR7_9RHOB</name>
<feature type="domain" description="Periplasmic binding protein" evidence="5">
    <location>
        <begin position="55"/>
        <end position="309"/>
    </location>
</feature>
<dbReference type="PANTHER" id="PTHR46847">
    <property type="entry name" value="D-ALLOSE-BINDING PERIPLASMIC PROTEIN-RELATED"/>
    <property type="match status" value="1"/>
</dbReference>
<feature type="chain" id="PRO_5032728395" evidence="4">
    <location>
        <begin position="24"/>
        <end position="369"/>
    </location>
</feature>
<evidence type="ECO:0000313" key="7">
    <source>
        <dbReference type="Proteomes" id="UP000443843"/>
    </source>
</evidence>
<dbReference type="InterPro" id="IPR028082">
    <property type="entry name" value="Peripla_BP_I"/>
</dbReference>
<dbReference type="GO" id="GO:0030313">
    <property type="term" value="C:cell envelope"/>
    <property type="evidence" value="ECO:0007669"/>
    <property type="project" value="UniProtKB-SubCell"/>
</dbReference>
<dbReference type="AlphaFoldDB" id="A0A844WBR7"/>
<dbReference type="Gene3D" id="3.40.50.2300">
    <property type="match status" value="2"/>
</dbReference>
<dbReference type="Pfam" id="PF13407">
    <property type="entry name" value="Peripla_BP_4"/>
    <property type="match status" value="1"/>
</dbReference>
<keyword evidence="7" id="KW-1185">Reference proteome</keyword>
<evidence type="ECO:0000256" key="3">
    <source>
        <dbReference type="ARBA" id="ARBA00022729"/>
    </source>
</evidence>
<evidence type="ECO:0000256" key="1">
    <source>
        <dbReference type="ARBA" id="ARBA00004196"/>
    </source>
</evidence>
<dbReference type="GO" id="GO:0030246">
    <property type="term" value="F:carbohydrate binding"/>
    <property type="evidence" value="ECO:0007669"/>
    <property type="project" value="UniProtKB-ARBA"/>
</dbReference>
<evidence type="ECO:0000256" key="2">
    <source>
        <dbReference type="ARBA" id="ARBA00007639"/>
    </source>
</evidence>
<sequence>MFTPALFRNATLTIAMTVMSGQAALADTYMPSCYIPAKGIETTVSYEGREGPYRIALVNGHTGIPWREQMIKTTRAWAKRPENAKNIAELNVVSTGGDVAAQIAAIDNFIQAGYDAVVFIAVNPTAFQAVITRAERAGTVLVSFDNPVDSERVLRITPEWTEFEGEIKTQSVVNQMEKPEGKVLIVRGIQGNSTDRDRQVGVARVLANYPGIETVEVVGNWDTGTVQKVTTDAIAVHEHFDAFICQHGCRGVTNAIAATGHPIVPVGGDAENGFVLGLVRNHIPGISVSTSPGQGPIALRAAIALLQGETLPSTVNLPTPYVETADMVEGVNYFPDQPDTFETVTGYAVCGEDMVLSPDEINAQTIDNN</sequence>
<evidence type="ECO:0000313" key="6">
    <source>
        <dbReference type="EMBL" id="MWB78328.1"/>
    </source>
</evidence>
<comment type="caution">
    <text evidence="6">The sequence shown here is derived from an EMBL/GenBank/DDBJ whole genome shotgun (WGS) entry which is preliminary data.</text>
</comment>